<dbReference type="Pfam" id="PF00196">
    <property type="entry name" value="GerE"/>
    <property type="match status" value="1"/>
</dbReference>
<dbReference type="PRINTS" id="PR00038">
    <property type="entry name" value="HTHLUXR"/>
</dbReference>
<evidence type="ECO:0000313" key="4">
    <source>
        <dbReference type="Proteomes" id="UP000317572"/>
    </source>
</evidence>
<evidence type="ECO:0000313" key="3">
    <source>
        <dbReference type="EMBL" id="QDL34386.1"/>
    </source>
</evidence>
<dbReference type="EMBL" id="CP033893">
    <property type="protein sequence ID" value="QDL34386.1"/>
    <property type="molecule type" value="Genomic_DNA"/>
</dbReference>
<dbReference type="RefSeq" id="WP_142816116.1">
    <property type="nucleotide sequence ID" value="NZ_CAMIRC010000004.1"/>
</dbReference>
<dbReference type="SUPFAM" id="SSF46894">
    <property type="entry name" value="C-terminal effector domain of the bipartite response regulators"/>
    <property type="match status" value="1"/>
</dbReference>
<feature type="domain" description="HTH luxR-type" evidence="2">
    <location>
        <begin position="134"/>
        <end position="204"/>
    </location>
</feature>
<dbReference type="PROSITE" id="PS50043">
    <property type="entry name" value="HTH_LUXR_2"/>
    <property type="match status" value="1"/>
</dbReference>
<dbReference type="GO" id="GO:0003677">
    <property type="term" value="F:DNA binding"/>
    <property type="evidence" value="ECO:0007669"/>
    <property type="project" value="UniProtKB-KW"/>
</dbReference>
<gene>
    <name evidence="3" type="ORF">EGO53_22525</name>
</gene>
<dbReference type="STRING" id="614.XJ20_22545"/>
<dbReference type="SMART" id="SM00421">
    <property type="entry name" value="HTH_LUXR"/>
    <property type="match status" value="1"/>
</dbReference>
<reference evidence="3 4" key="1">
    <citation type="submission" date="2018-11" db="EMBL/GenBank/DDBJ databases">
        <title>The first complete genome of Serratia liquefaciens isolated from metalophyte plant revel distinctness adaptive mechanisms in an extreme habitat.</title>
        <authorList>
            <person name="Caneschi W.L."/>
            <person name="Sanchez A.B."/>
            <person name="Felestrino E.B."/>
            <person name="Assis R.A.B."/>
            <person name="Lemes C.G.C."/>
            <person name="Cordeiro I.F."/>
            <person name="Fonseca N.P."/>
            <person name="Villa M."/>
            <person name="Vieira I.T."/>
            <person name="Moraes L.A."/>
            <person name="Kamino L.H.Y."/>
            <person name="do Carmo F."/>
            <person name="Garcia C.M."/>
            <person name="Almeida N.F."/>
            <person name="Silva R.S."/>
            <person name="Ferro J.A."/>
            <person name="Ferro M.I.T."/>
            <person name="Varani A.M."/>
            <person name="Ferreira R.M."/>
            <person name="dos Santos V.L."/>
            <person name="Silva U.C."/>
            <person name="Setubal J.C."/>
            <person name="Moreira L.M."/>
        </authorList>
    </citation>
    <scope>NUCLEOTIDE SEQUENCE [LARGE SCALE GENOMIC DNA]</scope>
    <source>
        <strain evidence="3 4">FG3</strain>
    </source>
</reference>
<dbReference type="Proteomes" id="UP000317572">
    <property type="component" value="Chromosome"/>
</dbReference>
<dbReference type="CDD" id="cd06170">
    <property type="entry name" value="LuxR_C_like"/>
    <property type="match status" value="1"/>
</dbReference>
<accession>A0A515D1V7</accession>
<dbReference type="AlphaFoldDB" id="A0A515D1V7"/>
<dbReference type="GO" id="GO:0006355">
    <property type="term" value="P:regulation of DNA-templated transcription"/>
    <property type="evidence" value="ECO:0007669"/>
    <property type="project" value="InterPro"/>
</dbReference>
<keyword evidence="1 3" id="KW-0238">DNA-binding</keyword>
<proteinExistence type="predicted"/>
<protein>
    <submittedName>
        <fullName evidence="3">DNA-binding response regulator</fullName>
    </submittedName>
</protein>
<dbReference type="InterPro" id="IPR036388">
    <property type="entry name" value="WH-like_DNA-bd_sf"/>
</dbReference>
<organism evidence="3 4">
    <name type="scientific">Serratia liquefaciens</name>
    <dbReference type="NCBI Taxonomy" id="614"/>
    <lineage>
        <taxon>Bacteria</taxon>
        <taxon>Pseudomonadati</taxon>
        <taxon>Pseudomonadota</taxon>
        <taxon>Gammaproteobacteria</taxon>
        <taxon>Enterobacterales</taxon>
        <taxon>Yersiniaceae</taxon>
        <taxon>Serratia</taxon>
    </lineage>
</organism>
<dbReference type="InterPro" id="IPR000792">
    <property type="entry name" value="Tscrpt_reg_LuxR_C"/>
</dbReference>
<evidence type="ECO:0000259" key="2">
    <source>
        <dbReference type="PROSITE" id="PS50043"/>
    </source>
</evidence>
<name>A0A515D1V7_SERLI</name>
<dbReference type="Gene3D" id="1.10.10.10">
    <property type="entry name" value="Winged helix-like DNA-binding domain superfamily/Winged helix DNA-binding domain"/>
    <property type="match status" value="1"/>
</dbReference>
<evidence type="ECO:0000256" key="1">
    <source>
        <dbReference type="ARBA" id="ARBA00023125"/>
    </source>
</evidence>
<dbReference type="InterPro" id="IPR016032">
    <property type="entry name" value="Sig_transdc_resp-reg_C-effctor"/>
</dbReference>
<sequence length="226" mass="25627">MRLKVMVMEPDPWFRLGVLSVLASLPAQFEVCGVTDRLSDLQGLVQKQPFDLLLSDTHGKGESLDNYFVFRREFCKRLSHVTWLMWSDGYGPFLSGLSSRLKPPVCLQKKLGPAELNSLLVLRHRLGHQHFLAEYRRTQMCVCCHLTQKELLVISALAHGEPQKQLARRLGRSEKTISSHKVQALHKLGASSDRRLFHHQGENRLLDILRYAGINIPHAPLGGYSA</sequence>